<sequence length="93" mass="10417">MTREPAGIGACSASRRLTYHTLHVVVRDGDGRLTTIRELVAVETGDNALTIDRPSDEPRLCTLPASGRAGLWQLLDLEWLGRRVRRSRLQHTK</sequence>
<gene>
    <name evidence="1" type="ORF">NEE01_04175</name>
</gene>
<organism evidence="1 2">
    <name type="scientific">Sphingomonas lycopersici</name>
    <dbReference type="NCBI Taxonomy" id="2951807"/>
    <lineage>
        <taxon>Bacteria</taxon>
        <taxon>Pseudomonadati</taxon>
        <taxon>Pseudomonadota</taxon>
        <taxon>Alphaproteobacteria</taxon>
        <taxon>Sphingomonadales</taxon>
        <taxon>Sphingomonadaceae</taxon>
        <taxon>Sphingomonas</taxon>
    </lineage>
</organism>
<reference evidence="1" key="1">
    <citation type="submission" date="2022-06" db="EMBL/GenBank/DDBJ databases">
        <title>Sphingomonas sp. nov. isolated from rhizosphere soil of tomato.</title>
        <authorList>
            <person name="Dong H."/>
            <person name="Gao R."/>
        </authorList>
    </citation>
    <scope>NUCLEOTIDE SEQUENCE</scope>
    <source>
        <strain evidence="1">MMSM24</strain>
    </source>
</reference>
<protein>
    <submittedName>
        <fullName evidence="1">Uncharacterized protein</fullName>
    </submittedName>
</protein>
<evidence type="ECO:0000313" key="1">
    <source>
        <dbReference type="EMBL" id="MCW6533974.1"/>
    </source>
</evidence>
<accession>A0AA42CP50</accession>
<dbReference type="Proteomes" id="UP001165565">
    <property type="component" value="Unassembled WGS sequence"/>
</dbReference>
<dbReference type="AlphaFoldDB" id="A0AA42CP50"/>
<proteinExistence type="predicted"/>
<dbReference type="EMBL" id="JANFAV010000002">
    <property type="protein sequence ID" value="MCW6533974.1"/>
    <property type="molecule type" value="Genomic_DNA"/>
</dbReference>
<comment type="caution">
    <text evidence="1">The sequence shown here is derived from an EMBL/GenBank/DDBJ whole genome shotgun (WGS) entry which is preliminary data.</text>
</comment>
<keyword evidence="2" id="KW-1185">Reference proteome</keyword>
<name>A0AA42CP50_9SPHN</name>
<evidence type="ECO:0000313" key="2">
    <source>
        <dbReference type="Proteomes" id="UP001165565"/>
    </source>
</evidence>
<dbReference type="RefSeq" id="WP_179513891.1">
    <property type="nucleotide sequence ID" value="NZ_JANFAV010000002.1"/>
</dbReference>